<protein>
    <recommendedName>
        <fullName evidence="3">Tetratricopeptide repeat protein</fullName>
    </recommendedName>
</protein>
<dbReference type="RefSeq" id="WP_282023490.1">
    <property type="nucleotide sequence ID" value="NZ_CAMXCH010000001.1"/>
</dbReference>
<dbReference type="Proteomes" id="UP001154272">
    <property type="component" value="Unassembled WGS sequence"/>
</dbReference>
<dbReference type="Gene3D" id="1.25.40.10">
    <property type="entry name" value="Tetratricopeptide repeat domain"/>
    <property type="match status" value="1"/>
</dbReference>
<dbReference type="PROSITE" id="PS51257">
    <property type="entry name" value="PROKAR_LIPOPROTEIN"/>
    <property type="match status" value="1"/>
</dbReference>
<name>A0ABM9HLC2_9PROT</name>
<sequence length="733" mass="82490">MKQSVRVLCYCVGLTVLTSTVVIACGPFFPWQLLDNRKQTLLDLPSTDTFSQKIKNLGVVTAQEKQNLFSADNVNLLASEQTTCPNTDEAYKKAATLFHDKQWEEARSAFALLAYNDKNAAQQVCAKYTLGRIEKELGHFEDAVQSFNGTAYLVANGAPDPLHLGIAAYGEAAGVILDQIGKRITTPYNPKDDSGGITLWNVGGVKEDSLLQLQRAVELYLKQVKLGENSGLSSIVIILKGLSDPKNPDAKLLLDQAVHNPLLRKILLAYVLTDEIDYRTYSKEQTQNILQAFVKAGIDQKNHYDDLGSLGAFAYQNNDMDKAQVFAQYDWQKNQKALDAWVLAKIALRKGDKEKGQEFYHQAIAHFNDGSLRKDNIQRVQGERAVLTLSQGNFVQALEELWPVRDSYWGDVVYLAENVLTPDELKRFVNIHTTVPRDRQAVCDQEVSNENYYDQDTDKYYGYNLAGRSMALRHLLARRLMRAGRIQEAIPYFVTSADANCKGIPQHVQLERDYIKATTDMRRSFWATDRAKAAWKAAVILRRHGMALMGTSGYPDQNPGDYAYGISQMMGPVHNSNNKPWSVSTEQVRTGASWPIPNHRFHYRYLAAQDVLYAASLIPHQSQAYAAILCHANGWMQDTSNYGSPPAIYYYPNSDSYESAEEHAQVSLWKNSSYANAKSVALYNLYLKNGPVVSFATHFGYNCPEPQFGAVTKVKRDLFWKKLRSSFHFLKGQ</sequence>
<proteinExistence type="predicted"/>
<organism evidence="1 2">
    <name type="scientific">Commensalibacter papalotli</name>
    <name type="common">ex Botero et al. 2024</name>
    <dbReference type="NCBI Taxonomy" id="2972766"/>
    <lineage>
        <taxon>Bacteria</taxon>
        <taxon>Pseudomonadati</taxon>
        <taxon>Pseudomonadota</taxon>
        <taxon>Alphaproteobacteria</taxon>
        <taxon>Acetobacterales</taxon>
        <taxon>Acetobacteraceae</taxon>
    </lineage>
</organism>
<keyword evidence="2" id="KW-1185">Reference proteome</keyword>
<dbReference type="InterPro" id="IPR011990">
    <property type="entry name" value="TPR-like_helical_dom_sf"/>
</dbReference>
<accession>A0ABM9HLC2</accession>
<comment type="caution">
    <text evidence="1">The sequence shown here is derived from an EMBL/GenBank/DDBJ whole genome shotgun (WGS) entry which is preliminary data.</text>
</comment>
<evidence type="ECO:0008006" key="3">
    <source>
        <dbReference type="Google" id="ProtNLM"/>
    </source>
</evidence>
<dbReference type="EMBL" id="CAMXCH010000001">
    <property type="protein sequence ID" value="CAI3933763.1"/>
    <property type="molecule type" value="Genomic_DNA"/>
</dbReference>
<gene>
    <name evidence="1" type="ORF">R83534S58_LOCUS697</name>
</gene>
<evidence type="ECO:0000313" key="2">
    <source>
        <dbReference type="Proteomes" id="UP001154272"/>
    </source>
</evidence>
<evidence type="ECO:0000313" key="1">
    <source>
        <dbReference type="EMBL" id="CAI3933763.1"/>
    </source>
</evidence>
<reference evidence="1" key="1">
    <citation type="submission" date="2022-10" db="EMBL/GenBank/DDBJ databases">
        <authorList>
            <person name="Botero Cardona J."/>
        </authorList>
    </citation>
    <scope>NUCLEOTIDE SEQUENCE</scope>
    <source>
        <strain evidence="1">R-83534</strain>
    </source>
</reference>